<feature type="compositionally biased region" description="Polar residues" evidence="1">
    <location>
        <begin position="11"/>
        <end position="21"/>
    </location>
</feature>
<dbReference type="Proteomes" id="UP000217790">
    <property type="component" value="Unassembled WGS sequence"/>
</dbReference>
<dbReference type="EMBL" id="KZ293655">
    <property type="protein sequence ID" value="PBK93834.1"/>
    <property type="molecule type" value="Genomic_DNA"/>
</dbReference>
<name>A0A2H3DJ06_ARMGA</name>
<protein>
    <submittedName>
        <fullName evidence="2">Uncharacterized protein</fullName>
    </submittedName>
</protein>
<dbReference type="AlphaFoldDB" id="A0A2H3DJ06"/>
<sequence>MQFQREDNSCKRNLQSGSLSSSKDRRRHRFPYEILSHVDAQLGHSERLLVTLSVARANRPSSAQTSVKEDNVEGKILQLVLEQNGDIMLLLTGFIVNTMLDELQSHYQISLGIPERNKDGRVREDIRVRSHEARKTGPSHLTERASDDQYIDDGGTRRTGAPFPHITVGKKEMENQGHGGDGGSGSKSQTGFSILCAVNTRPIKSISSGSEHAQPSPPKEGIRPSKLLVNTQTRKHANGVRPFVSDQRFSTFRVNKPYPLVRSWFTGHVSSEHITAASALCMRKAPVED</sequence>
<feature type="region of interest" description="Disordered" evidence="1">
    <location>
        <begin position="1"/>
        <end position="25"/>
    </location>
</feature>
<evidence type="ECO:0000313" key="3">
    <source>
        <dbReference type="Proteomes" id="UP000217790"/>
    </source>
</evidence>
<evidence type="ECO:0000256" key="1">
    <source>
        <dbReference type="SAM" id="MobiDB-lite"/>
    </source>
</evidence>
<feature type="compositionally biased region" description="Basic and acidic residues" evidence="1">
    <location>
        <begin position="122"/>
        <end position="147"/>
    </location>
</feature>
<keyword evidence="3" id="KW-1185">Reference proteome</keyword>
<organism evidence="2 3">
    <name type="scientific">Armillaria gallica</name>
    <name type="common">Bulbous honey fungus</name>
    <name type="synonym">Armillaria bulbosa</name>
    <dbReference type="NCBI Taxonomy" id="47427"/>
    <lineage>
        <taxon>Eukaryota</taxon>
        <taxon>Fungi</taxon>
        <taxon>Dikarya</taxon>
        <taxon>Basidiomycota</taxon>
        <taxon>Agaricomycotina</taxon>
        <taxon>Agaricomycetes</taxon>
        <taxon>Agaricomycetidae</taxon>
        <taxon>Agaricales</taxon>
        <taxon>Marasmiineae</taxon>
        <taxon>Physalacriaceae</taxon>
        <taxon>Armillaria</taxon>
    </lineage>
</organism>
<feature type="region of interest" description="Disordered" evidence="1">
    <location>
        <begin position="206"/>
        <end position="225"/>
    </location>
</feature>
<evidence type="ECO:0000313" key="2">
    <source>
        <dbReference type="EMBL" id="PBK93834.1"/>
    </source>
</evidence>
<feature type="compositionally biased region" description="Basic and acidic residues" evidence="1">
    <location>
        <begin position="1"/>
        <end position="10"/>
    </location>
</feature>
<feature type="region of interest" description="Disordered" evidence="1">
    <location>
        <begin position="171"/>
        <end position="190"/>
    </location>
</feature>
<accession>A0A2H3DJ06</accession>
<gene>
    <name evidence="2" type="ORF">ARMGADRAFT_1029711</name>
</gene>
<proteinExistence type="predicted"/>
<feature type="region of interest" description="Disordered" evidence="1">
    <location>
        <begin position="122"/>
        <end position="165"/>
    </location>
</feature>
<dbReference type="InParanoid" id="A0A2H3DJ06"/>
<reference evidence="3" key="1">
    <citation type="journal article" date="2017" name="Nat. Ecol. Evol.">
        <title>Genome expansion and lineage-specific genetic innovations in the forest pathogenic fungi Armillaria.</title>
        <authorList>
            <person name="Sipos G."/>
            <person name="Prasanna A.N."/>
            <person name="Walter M.C."/>
            <person name="O'Connor E."/>
            <person name="Balint B."/>
            <person name="Krizsan K."/>
            <person name="Kiss B."/>
            <person name="Hess J."/>
            <person name="Varga T."/>
            <person name="Slot J."/>
            <person name="Riley R."/>
            <person name="Boka B."/>
            <person name="Rigling D."/>
            <person name="Barry K."/>
            <person name="Lee J."/>
            <person name="Mihaltcheva S."/>
            <person name="LaButti K."/>
            <person name="Lipzen A."/>
            <person name="Waldron R."/>
            <person name="Moloney N.M."/>
            <person name="Sperisen C."/>
            <person name="Kredics L."/>
            <person name="Vagvoelgyi C."/>
            <person name="Patrignani A."/>
            <person name="Fitzpatrick D."/>
            <person name="Nagy I."/>
            <person name="Doyle S."/>
            <person name="Anderson J.B."/>
            <person name="Grigoriev I.V."/>
            <person name="Gueldener U."/>
            <person name="Muensterkoetter M."/>
            <person name="Nagy L.G."/>
        </authorList>
    </citation>
    <scope>NUCLEOTIDE SEQUENCE [LARGE SCALE GENOMIC DNA]</scope>
    <source>
        <strain evidence="3">Ar21-2</strain>
    </source>
</reference>